<proteinExistence type="predicted"/>
<feature type="transmembrane region" description="Helical" evidence="1">
    <location>
        <begin position="15"/>
        <end position="40"/>
    </location>
</feature>
<dbReference type="Proteomes" id="UP000762676">
    <property type="component" value="Unassembled WGS sequence"/>
</dbReference>
<evidence type="ECO:0000313" key="3">
    <source>
        <dbReference type="Proteomes" id="UP000762676"/>
    </source>
</evidence>
<sequence>MPIETLGVFVLKYSLSLMFGVLLNSLVVHLFALLLAALYLNATDAPALWAIVSIVLTMAQRLTHSIFSLGYIF</sequence>
<dbReference type="AlphaFoldDB" id="A0AAV4HZL0"/>
<keyword evidence="3" id="KW-1185">Reference proteome</keyword>
<evidence type="ECO:0000256" key="1">
    <source>
        <dbReference type="SAM" id="Phobius"/>
    </source>
</evidence>
<organism evidence="2 3">
    <name type="scientific">Elysia marginata</name>
    <dbReference type="NCBI Taxonomy" id="1093978"/>
    <lineage>
        <taxon>Eukaryota</taxon>
        <taxon>Metazoa</taxon>
        <taxon>Spiralia</taxon>
        <taxon>Lophotrochozoa</taxon>
        <taxon>Mollusca</taxon>
        <taxon>Gastropoda</taxon>
        <taxon>Heterobranchia</taxon>
        <taxon>Euthyneura</taxon>
        <taxon>Panpulmonata</taxon>
        <taxon>Sacoglossa</taxon>
        <taxon>Placobranchoidea</taxon>
        <taxon>Plakobranchidae</taxon>
        <taxon>Elysia</taxon>
    </lineage>
</organism>
<keyword evidence="1" id="KW-0812">Transmembrane</keyword>
<keyword evidence="1" id="KW-1133">Transmembrane helix</keyword>
<evidence type="ECO:0008006" key="4">
    <source>
        <dbReference type="Google" id="ProtNLM"/>
    </source>
</evidence>
<comment type="caution">
    <text evidence="2">The sequence shown here is derived from an EMBL/GenBank/DDBJ whole genome shotgun (WGS) entry which is preliminary data.</text>
</comment>
<reference evidence="2 3" key="1">
    <citation type="journal article" date="2021" name="Elife">
        <title>Chloroplast acquisition without the gene transfer in kleptoplastic sea slugs, Plakobranchus ocellatus.</title>
        <authorList>
            <person name="Maeda T."/>
            <person name="Takahashi S."/>
            <person name="Yoshida T."/>
            <person name="Shimamura S."/>
            <person name="Takaki Y."/>
            <person name="Nagai Y."/>
            <person name="Toyoda A."/>
            <person name="Suzuki Y."/>
            <person name="Arimoto A."/>
            <person name="Ishii H."/>
            <person name="Satoh N."/>
            <person name="Nishiyama T."/>
            <person name="Hasebe M."/>
            <person name="Maruyama T."/>
            <person name="Minagawa J."/>
            <person name="Obokata J."/>
            <person name="Shigenobu S."/>
        </authorList>
    </citation>
    <scope>NUCLEOTIDE SEQUENCE [LARGE SCALE GENOMIC DNA]</scope>
</reference>
<protein>
    <recommendedName>
        <fullName evidence="4">ABC transmembrane type-1 domain-containing protein</fullName>
    </recommendedName>
</protein>
<feature type="transmembrane region" description="Helical" evidence="1">
    <location>
        <begin position="47"/>
        <end position="72"/>
    </location>
</feature>
<dbReference type="EMBL" id="BMAT01002259">
    <property type="protein sequence ID" value="GFS03140.1"/>
    <property type="molecule type" value="Genomic_DNA"/>
</dbReference>
<accession>A0AAV4HZL0</accession>
<gene>
    <name evidence="2" type="ORF">ElyMa_001142200</name>
</gene>
<evidence type="ECO:0000313" key="2">
    <source>
        <dbReference type="EMBL" id="GFS03140.1"/>
    </source>
</evidence>
<keyword evidence="1" id="KW-0472">Membrane</keyword>
<name>A0AAV4HZL0_9GAST</name>